<dbReference type="Gramene" id="Pp3c18_16040V3.3">
    <property type="protein sequence ID" value="Pp3c18_16040V3.3"/>
    <property type="gene ID" value="Pp3c18_16040"/>
</dbReference>
<protein>
    <submittedName>
        <fullName evidence="8 9">Uncharacterized protein</fullName>
    </submittedName>
</protein>
<keyword evidence="10" id="KW-1185">Reference proteome</keyword>
<dbReference type="PANTHER" id="PTHR31394">
    <property type="entry name" value="TRANSMEMBRANE PROTEIN 199"/>
    <property type="match status" value="1"/>
</dbReference>
<feature type="transmembrane region" description="Helical" evidence="7">
    <location>
        <begin position="176"/>
        <end position="195"/>
    </location>
</feature>
<sequence>MGFEGNSRLFALESGSTATGLVLHSCPNIKSLLSNAASSEKISVDLRDAALLYLDAPSVPYPIIRDTWAQLTPGYGVPFHQVLAGSSFVLESPKPREKSKELVDRLAKLQDLADKNAYKELVKDVTKSADDDREYFSSYKNSLGFGIHVLFIMFTGYMFGYAIVRSQFPESPPMHAVGGVFGLIAGMFVETILFITRAQMAEKRQQLRANVKAKAGKQPPSNFEPVANTSSNASEILDYQSEIQEEEASTGIRQRRGVPKSLN</sequence>
<evidence type="ECO:0000313" key="10">
    <source>
        <dbReference type="Proteomes" id="UP000006727"/>
    </source>
</evidence>
<dbReference type="InterPro" id="IPR021013">
    <property type="entry name" value="ATPase_Vma12"/>
</dbReference>
<reference evidence="8 10" key="1">
    <citation type="journal article" date="2008" name="Science">
        <title>The Physcomitrella genome reveals evolutionary insights into the conquest of land by plants.</title>
        <authorList>
            <person name="Rensing S."/>
            <person name="Lang D."/>
            <person name="Zimmer A."/>
            <person name="Terry A."/>
            <person name="Salamov A."/>
            <person name="Shapiro H."/>
            <person name="Nishiyama T."/>
            <person name="Perroud P.-F."/>
            <person name="Lindquist E."/>
            <person name="Kamisugi Y."/>
            <person name="Tanahashi T."/>
            <person name="Sakakibara K."/>
            <person name="Fujita T."/>
            <person name="Oishi K."/>
            <person name="Shin-I T."/>
            <person name="Kuroki Y."/>
            <person name="Toyoda A."/>
            <person name="Suzuki Y."/>
            <person name="Hashimoto A."/>
            <person name="Yamaguchi K."/>
            <person name="Sugano A."/>
            <person name="Kohara Y."/>
            <person name="Fujiyama A."/>
            <person name="Anterola A."/>
            <person name="Aoki S."/>
            <person name="Ashton N."/>
            <person name="Barbazuk W.B."/>
            <person name="Barker E."/>
            <person name="Bennetzen J."/>
            <person name="Bezanilla M."/>
            <person name="Blankenship R."/>
            <person name="Cho S.H."/>
            <person name="Dutcher S."/>
            <person name="Estelle M."/>
            <person name="Fawcett J.A."/>
            <person name="Gundlach H."/>
            <person name="Hanada K."/>
            <person name="Heyl A."/>
            <person name="Hicks K.A."/>
            <person name="Hugh J."/>
            <person name="Lohr M."/>
            <person name="Mayer K."/>
            <person name="Melkozernov A."/>
            <person name="Murata T."/>
            <person name="Nelson D."/>
            <person name="Pils B."/>
            <person name="Prigge M."/>
            <person name="Reiss B."/>
            <person name="Renner T."/>
            <person name="Rombauts S."/>
            <person name="Rushton P."/>
            <person name="Sanderfoot A."/>
            <person name="Schween G."/>
            <person name="Shiu S.-H."/>
            <person name="Stueber K."/>
            <person name="Theodoulou F.L."/>
            <person name="Tu H."/>
            <person name="Van de Peer Y."/>
            <person name="Verrier P.J."/>
            <person name="Waters E."/>
            <person name="Wood A."/>
            <person name="Yang L."/>
            <person name="Cove D."/>
            <person name="Cuming A."/>
            <person name="Hasebe M."/>
            <person name="Lucas S."/>
            <person name="Mishler D.B."/>
            <person name="Reski R."/>
            <person name="Grigoriev I."/>
            <person name="Quatrano R.S."/>
            <person name="Boore J.L."/>
        </authorList>
    </citation>
    <scope>NUCLEOTIDE SEQUENCE [LARGE SCALE GENOMIC DNA]</scope>
    <source>
        <strain evidence="9 10">cv. Gransden 2004</strain>
    </source>
</reference>
<organism evidence="8">
    <name type="scientific">Physcomitrium patens</name>
    <name type="common">Spreading-leaved earth moss</name>
    <name type="synonym">Physcomitrella patens</name>
    <dbReference type="NCBI Taxonomy" id="3218"/>
    <lineage>
        <taxon>Eukaryota</taxon>
        <taxon>Viridiplantae</taxon>
        <taxon>Streptophyta</taxon>
        <taxon>Embryophyta</taxon>
        <taxon>Bryophyta</taxon>
        <taxon>Bryophytina</taxon>
        <taxon>Bryopsida</taxon>
        <taxon>Funariidae</taxon>
        <taxon>Funariales</taxon>
        <taxon>Funariaceae</taxon>
        <taxon>Physcomitrium</taxon>
    </lineage>
</organism>
<evidence type="ECO:0000256" key="3">
    <source>
        <dbReference type="ARBA" id="ARBA00022824"/>
    </source>
</evidence>
<dbReference type="EMBL" id="ABEU02000018">
    <property type="protein sequence ID" value="PNR35312.1"/>
    <property type="molecule type" value="Genomic_DNA"/>
</dbReference>
<keyword evidence="4 7" id="KW-1133">Transmembrane helix</keyword>
<keyword evidence="3" id="KW-0256">Endoplasmic reticulum</keyword>
<dbReference type="EnsemblPlants" id="Pp3c18_16040V3.1">
    <property type="protein sequence ID" value="Pp3c18_16040V3.1"/>
    <property type="gene ID" value="Pp3c18_16040"/>
</dbReference>
<proteinExistence type="predicted"/>
<gene>
    <name evidence="9" type="primary">LOC112295326</name>
    <name evidence="8" type="ORF">PHYPA_023212</name>
</gene>
<reference evidence="9" key="3">
    <citation type="submission" date="2020-12" db="UniProtKB">
        <authorList>
            <consortium name="EnsemblPlants"/>
        </authorList>
    </citation>
    <scope>IDENTIFICATION</scope>
</reference>
<dbReference type="RefSeq" id="XP_024402504.1">
    <property type="nucleotide sequence ID" value="XM_024546736.2"/>
</dbReference>
<evidence type="ECO:0000256" key="5">
    <source>
        <dbReference type="ARBA" id="ARBA00023136"/>
    </source>
</evidence>
<evidence type="ECO:0000256" key="7">
    <source>
        <dbReference type="SAM" id="Phobius"/>
    </source>
</evidence>
<keyword evidence="2 7" id="KW-0812">Transmembrane</keyword>
<evidence type="ECO:0000256" key="6">
    <source>
        <dbReference type="SAM" id="MobiDB-lite"/>
    </source>
</evidence>
<dbReference type="EnsemblPlants" id="Pp3c18_16040V3.3">
    <property type="protein sequence ID" value="Pp3c18_16040V3.3"/>
    <property type="gene ID" value="Pp3c18_16040"/>
</dbReference>
<dbReference type="Proteomes" id="UP000006727">
    <property type="component" value="Chromosome 18"/>
</dbReference>
<accession>A0A2K1J1A7</accession>
<dbReference type="KEGG" id="ppp:112295326"/>
<dbReference type="Gramene" id="Pp3c18_16040V3.1">
    <property type="protein sequence ID" value="Pp3c18_16040V3.1"/>
    <property type="gene ID" value="Pp3c18_16040"/>
</dbReference>
<dbReference type="GeneID" id="112295326"/>
<dbReference type="GO" id="GO:0005789">
    <property type="term" value="C:endoplasmic reticulum membrane"/>
    <property type="evidence" value="ECO:0007669"/>
    <property type="project" value="UniProtKB-SubCell"/>
</dbReference>
<dbReference type="PANTHER" id="PTHR31394:SF1">
    <property type="entry name" value="TRANSMEMBRANE PROTEIN 199"/>
    <property type="match status" value="1"/>
</dbReference>
<comment type="subcellular location">
    <subcellularLocation>
        <location evidence="1">Endoplasmic reticulum membrane</location>
        <topology evidence="1">Multi-pass membrane protein</topology>
    </subcellularLocation>
</comment>
<reference evidence="8 10" key="2">
    <citation type="journal article" date="2018" name="Plant J.">
        <title>The Physcomitrella patens chromosome-scale assembly reveals moss genome structure and evolution.</title>
        <authorList>
            <person name="Lang D."/>
            <person name="Ullrich K.K."/>
            <person name="Murat F."/>
            <person name="Fuchs J."/>
            <person name="Jenkins J."/>
            <person name="Haas F.B."/>
            <person name="Piednoel M."/>
            <person name="Gundlach H."/>
            <person name="Van Bel M."/>
            <person name="Meyberg R."/>
            <person name="Vives C."/>
            <person name="Morata J."/>
            <person name="Symeonidi A."/>
            <person name="Hiss M."/>
            <person name="Muchero W."/>
            <person name="Kamisugi Y."/>
            <person name="Saleh O."/>
            <person name="Blanc G."/>
            <person name="Decker E.L."/>
            <person name="van Gessel N."/>
            <person name="Grimwood J."/>
            <person name="Hayes R.D."/>
            <person name="Graham S.W."/>
            <person name="Gunter L.E."/>
            <person name="McDaniel S.F."/>
            <person name="Hoernstein S.N.W."/>
            <person name="Larsson A."/>
            <person name="Li F.W."/>
            <person name="Perroud P.F."/>
            <person name="Phillips J."/>
            <person name="Ranjan P."/>
            <person name="Rokshar D.S."/>
            <person name="Rothfels C.J."/>
            <person name="Schneider L."/>
            <person name="Shu S."/>
            <person name="Stevenson D.W."/>
            <person name="Thummler F."/>
            <person name="Tillich M."/>
            <person name="Villarreal Aguilar J.C."/>
            <person name="Widiez T."/>
            <person name="Wong G.K."/>
            <person name="Wymore A."/>
            <person name="Zhang Y."/>
            <person name="Zimmer A.D."/>
            <person name="Quatrano R.S."/>
            <person name="Mayer K.F.X."/>
            <person name="Goodstein D."/>
            <person name="Casacuberta J.M."/>
            <person name="Vandepoele K."/>
            <person name="Reski R."/>
            <person name="Cuming A.C."/>
            <person name="Tuskan G.A."/>
            <person name="Maumus F."/>
            <person name="Salse J."/>
            <person name="Schmutz J."/>
            <person name="Rensing S.A."/>
        </authorList>
    </citation>
    <scope>NUCLEOTIDE SEQUENCE [LARGE SCALE GENOMIC DNA]</scope>
    <source>
        <strain evidence="9 10">cv. Gransden 2004</strain>
    </source>
</reference>
<dbReference type="GO" id="GO:0012505">
    <property type="term" value="C:endomembrane system"/>
    <property type="evidence" value="ECO:0000318"/>
    <property type="project" value="GO_Central"/>
</dbReference>
<evidence type="ECO:0000313" key="9">
    <source>
        <dbReference type="EnsemblPlants" id="Pp3c18_16040V3.1"/>
    </source>
</evidence>
<feature type="transmembrane region" description="Helical" evidence="7">
    <location>
        <begin position="143"/>
        <end position="164"/>
    </location>
</feature>
<dbReference type="PaxDb" id="3218-PP1S3_180V6.2"/>
<evidence type="ECO:0000256" key="2">
    <source>
        <dbReference type="ARBA" id="ARBA00022692"/>
    </source>
</evidence>
<evidence type="ECO:0000256" key="4">
    <source>
        <dbReference type="ARBA" id="ARBA00022989"/>
    </source>
</evidence>
<name>A0A2K1J1A7_PHYPA</name>
<evidence type="ECO:0000313" key="8">
    <source>
        <dbReference type="EMBL" id="PNR35312.1"/>
    </source>
</evidence>
<feature type="region of interest" description="Disordered" evidence="6">
    <location>
        <begin position="210"/>
        <end position="263"/>
    </location>
</feature>
<dbReference type="FunCoup" id="A0A2K1J1A7">
    <property type="interactions" value="181"/>
</dbReference>
<evidence type="ECO:0000256" key="1">
    <source>
        <dbReference type="ARBA" id="ARBA00004477"/>
    </source>
</evidence>
<dbReference type="GO" id="GO:0070072">
    <property type="term" value="P:vacuolar proton-transporting V-type ATPase complex assembly"/>
    <property type="evidence" value="ECO:0007669"/>
    <property type="project" value="InterPro"/>
</dbReference>
<dbReference type="AlphaFoldDB" id="A0A2K1J1A7"/>
<keyword evidence="5 7" id="KW-0472">Membrane</keyword>
<dbReference type="OrthoDB" id="2018698at2759"/>
<feature type="compositionally biased region" description="Basic residues" evidence="6">
    <location>
        <begin position="253"/>
        <end position="263"/>
    </location>
</feature>